<sequence>MPSYLDPALFATPTPVGLPPTPGDMQLAQFAMTAERPAAPDTPNPVMYPTTSHAVITPGISPFQPVPDSKLTKDWIIRESAIARTRIDTLEKDAASADSRLRRLEQEPQWKRDQLVALVEELVEARMDAMRARSAEVEVIEGAEDEDVKPIVEGSMNWSSQAVKHSKILKVTQETFFKFLGVPKLSEKDQFPVIKPDQNASELPFIQGSTTTRQIRLDWDNPGKSRGNFAALQEMAAFAKAHGGDYVSGAADLLAMVTLEDMTTRFLTKYSALQKVWRGTSGKQSTKPGGELTKTKRDNRAKGKLEVRLRKRPTAAGGASEWLLDDKYDAALTPQQMSDDEDTYDDNGILVPSVYTSRAPASRSDLLTDFFAALDAQADPKPSVQYARRDRGVPKEQTLPFTKTLEGRTRRWMVRTEWLAEHPECDTNNHLADNGVAWGDAKDPEDIDGTIASVKKEKAEKTKRKRDEAVEAALSGAATLKGDTRGKKQRTKHAEKAQGAGRGELTNMMPVAEADPDDDGFD</sequence>
<reference evidence="1" key="1">
    <citation type="submission" date="2021-02" db="EMBL/GenBank/DDBJ databases">
        <authorList>
            <consortium name="DOE Joint Genome Institute"/>
            <person name="Ahrendt S."/>
            <person name="Looney B.P."/>
            <person name="Miyauchi S."/>
            <person name="Morin E."/>
            <person name="Drula E."/>
            <person name="Courty P.E."/>
            <person name="Chicoki N."/>
            <person name="Fauchery L."/>
            <person name="Kohler A."/>
            <person name="Kuo A."/>
            <person name="Labutti K."/>
            <person name="Pangilinan J."/>
            <person name="Lipzen A."/>
            <person name="Riley R."/>
            <person name="Andreopoulos W."/>
            <person name="He G."/>
            <person name="Johnson J."/>
            <person name="Barry K.W."/>
            <person name="Grigoriev I.V."/>
            <person name="Nagy L."/>
            <person name="Hibbett D."/>
            <person name="Henrissat B."/>
            <person name="Matheny P.B."/>
            <person name="Labbe J."/>
            <person name="Martin F."/>
        </authorList>
    </citation>
    <scope>NUCLEOTIDE SEQUENCE</scope>
    <source>
        <strain evidence="1">FP105234-sp</strain>
    </source>
</reference>
<proteinExistence type="predicted"/>
<accession>A0ACB8RJL7</accession>
<gene>
    <name evidence="1" type="ORF">FA95DRAFT_1597503</name>
</gene>
<reference evidence="1" key="2">
    <citation type="journal article" date="2022" name="New Phytol.">
        <title>Evolutionary transition to the ectomycorrhizal habit in the genomes of a hyperdiverse lineage of mushroom-forming fungi.</title>
        <authorList>
            <person name="Looney B."/>
            <person name="Miyauchi S."/>
            <person name="Morin E."/>
            <person name="Drula E."/>
            <person name="Courty P.E."/>
            <person name="Kohler A."/>
            <person name="Kuo A."/>
            <person name="LaButti K."/>
            <person name="Pangilinan J."/>
            <person name="Lipzen A."/>
            <person name="Riley R."/>
            <person name="Andreopoulos W."/>
            <person name="He G."/>
            <person name="Johnson J."/>
            <person name="Nolan M."/>
            <person name="Tritt A."/>
            <person name="Barry K.W."/>
            <person name="Grigoriev I.V."/>
            <person name="Nagy L.G."/>
            <person name="Hibbett D."/>
            <person name="Henrissat B."/>
            <person name="Matheny P.B."/>
            <person name="Labbe J."/>
            <person name="Martin F.M."/>
        </authorList>
    </citation>
    <scope>NUCLEOTIDE SEQUENCE</scope>
    <source>
        <strain evidence="1">FP105234-sp</strain>
    </source>
</reference>
<evidence type="ECO:0000313" key="2">
    <source>
        <dbReference type="Proteomes" id="UP000814033"/>
    </source>
</evidence>
<protein>
    <submittedName>
        <fullName evidence="1">Uncharacterized protein</fullName>
    </submittedName>
</protein>
<dbReference type="EMBL" id="MU275989">
    <property type="protein sequence ID" value="KAI0044240.1"/>
    <property type="molecule type" value="Genomic_DNA"/>
</dbReference>
<dbReference type="Proteomes" id="UP000814033">
    <property type="component" value="Unassembled WGS sequence"/>
</dbReference>
<organism evidence="1 2">
    <name type="scientific">Auriscalpium vulgare</name>
    <dbReference type="NCBI Taxonomy" id="40419"/>
    <lineage>
        <taxon>Eukaryota</taxon>
        <taxon>Fungi</taxon>
        <taxon>Dikarya</taxon>
        <taxon>Basidiomycota</taxon>
        <taxon>Agaricomycotina</taxon>
        <taxon>Agaricomycetes</taxon>
        <taxon>Russulales</taxon>
        <taxon>Auriscalpiaceae</taxon>
        <taxon>Auriscalpium</taxon>
    </lineage>
</organism>
<keyword evidence="2" id="KW-1185">Reference proteome</keyword>
<evidence type="ECO:0000313" key="1">
    <source>
        <dbReference type="EMBL" id="KAI0044240.1"/>
    </source>
</evidence>
<comment type="caution">
    <text evidence="1">The sequence shown here is derived from an EMBL/GenBank/DDBJ whole genome shotgun (WGS) entry which is preliminary data.</text>
</comment>
<name>A0ACB8RJL7_9AGAM</name>